<name>A0A2U2RGR2_9MICO</name>
<dbReference type="GO" id="GO:0008703">
    <property type="term" value="F:5-amino-6-(5-phosphoribosylamino)uracil reductase activity"/>
    <property type="evidence" value="ECO:0007669"/>
    <property type="project" value="InterPro"/>
</dbReference>
<dbReference type="Gene3D" id="3.40.430.10">
    <property type="entry name" value="Dihydrofolate Reductase, subunit A"/>
    <property type="match status" value="1"/>
</dbReference>
<keyword evidence="3" id="KW-1185">Reference proteome</keyword>
<dbReference type="AlphaFoldDB" id="A0A2U2RGR2"/>
<evidence type="ECO:0000313" key="3">
    <source>
        <dbReference type="Proteomes" id="UP000245590"/>
    </source>
</evidence>
<dbReference type="InterPro" id="IPR024072">
    <property type="entry name" value="DHFR-like_dom_sf"/>
</dbReference>
<dbReference type="Proteomes" id="UP000245590">
    <property type="component" value="Unassembled WGS sequence"/>
</dbReference>
<accession>A0A2U2RGR2</accession>
<dbReference type="OrthoDB" id="7342392at2"/>
<sequence>MGTLSYTVTMSLDGYAADADGDFQWSAPGDEVFALHVQRLSEVTTEVLGRRTFALMEYWRSEPEGESWSDAEREFARRWQGLDHYVASATLTADDVDPGRACLVSDLTLEELDDIVEAAAGEVEIFGPTTAAEAVGSGRVRDFRFFIVPKVVGGGLRALPEGVALDLRPVEHRVFDDGTSFLHLRAR</sequence>
<dbReference type="GO" id="GO:0009231">
    <property type="term" value="P:riboflavin biosynthetic process"/>
    <property type="evidence" value="ECO:0007669"/>
    <property type="project" value="InterPro"/>
</dbReference>
<proteinExistence type="predicted"/>
<evidence type="ECO:0000259" key="1">
    <source>
        <dbReference type="Pfam" id="PF01872"/>
    </source>
</evidence>
<dbReference type="Pfam" id="PF01872">
    <property type="entry name" value="RibD_C"/>
    <property type="match status" value="1"/>
</dbReference>
<reference evidence="2 3" key="1">
    <citation type="submission" date="2018-05" db="EMBL/GenBank/DDBJ databases">
        <title>Brachybacterium sp. M1HQ-2T, whole genome shotgun sequence.</title>
        <authorList>
            <person name="Tuo L."/>
        </authorList>
    </citation>
    <scope>NUCLEOTIDE SEQUENCE [LARGE SCALE GENOMIC DNA]</scope>
    <source>
        <strain evidence="2 3">M1HQ-2</strain>
    </source>
</reference>
<protein>
    <submittedName>
        <fullName evidence="2">Deaminase</fullName>
    </submittedName>
</protein>
<feature type="domain" description="Bacterial bifunctional deaminase-reductase C-terminal" evidence="1">
    <location>
        <begin position="5"/>
        <end position="179"/>
    </location>
</feature>
<dbReference type="EMBL" id="QFKX01000007">
    <property type="protein sequence ID" value="PWH05059.1"/>
    <property type="molecule type" value="Genomic_DNA"/>
</dbReference>
<dbReference type="RefSeq" id="WP_109276799.1">
    <property type="nucleotide sequence ID" value="NZ_QFKX01000007.1"/>
</dbReference>
<dbReference type="InterPro" id="IPR002734">
    <property type="entry name" value="RibDG_C"/>
</dbReference>
<gene>
    <name evidence="2" type="ORF">DEO23_14765</name>
</gene>
<organism evidence="2 3">
    <name type="scientific">Brachybacterium endophyticum</name>
    <dbReference type="NCBI Taxonomy" id="2182385"/>
    <lineage>
        <taxon>Bacteria</taxon>
        <taxon>Bacillati</taxon>
        <taxon>Actinomycetota</taxon>
        <taxon>Actinomycetes</taxon>
        <taxon>Micrococcales</taxon>
        <taxon>Dermabacteraceae</taxon>
        <taxon>Brachybacterium</taxon>
    </lineage>
</organism>
<evidence type="ECO:0000313" key="2">
    <source>
        <dbReference type="EMBL" id="PWH05059.1"/>
    </source>
</evidence>
<comment type="caution">
    <text evidence="2">The sequence shown here is derived from an EMBL/GenBank/DDBJ whole genome shotgun (WGS) entry which is preliminary data.</text>
</comment>
<dbReference type="SUPFAM" id="SSF53597">
    <property type="entry name" value="Dihydrofolate reductase-like"/>
    <property type="match status" value="1"/>
</dbReference>